<dbReference type="EMBL" id="CAAALY010010152">
    <property type="protein sequence ID" value="VEL10866.1"/>
    <property type="molecule type" value="Genomic_DNA"/>
</dbReference>
<evidence type="ECO:0000313" key="2">
    <source>
        <dbReference type="Proteomes" id="UP000784294"/>
    </source>
</evidence>
<evidence type="ECO:0000313" key="1">
    <source>
        <dbReference type="EMBL" id="VEL10866.1"/>
    </source>
</evidence>
<dbReference type="Proteomes" id="UP000784294">
    <property type="component" value="Unassembled WGS sequence"/>
</dbReference>
<sequence>MFRAITGLELIRLESAKTILDTPAAELLGAACSEHVCDDLIADEFGPCGSRVNLTQEVLALTQLKLRLERVYEVFAKTIG</sequence>
<gene>
    <name evidence="1" type="ORF">PXEA_LOCUS4306</name>
</gene>
<comment type="caution">
    <text evidence="1">The sequence shown here is derived from an EMBL/GenBank/DDBJ whole genome shotgun (WGS) entry which is preliminary data.</text>
</comment>
<proteinExistence type="predicted"/>
<name>A0A448WG03_9PLAT</name>
<organism evidence="1 2">
    <name type="scientific">Protopolystoma xenopodis</name>
    <dbReference type="NCBI Taxonomy" id="117903"/>
    <lineage>
        <taxon>Eukaryota</taxon>
        <taxon>Metazoa</taxon>
        <taxon>Spiralia</taxon>
        <taxon>Lophotrochozoa</taxon>
        <taxon>Platyhelminthes</taxon>
        <taxon>Monogenea</taxon>
        <taxon>Polyopisthocotylea</taxon>
        <taxon>Polystomatidea</taxon>
        <taxon>Polystomatidae</taxon>
        <taxon>Protopolystoma</taxon>
    </lineage>
</organism>
<accession>A0A448WG03</accession>
<keyword evidence="2" id="KW-1185">Reference proteome</keyword>
<dbReference type="AlphaFoldDB" id="A0A448WG03"/>
<protein>
    <submittedName>
        <fullName evidence="1">Uncharacterized protein</fullName>
    </submittedName>
</protein>
<reference evidence="1" key="1">
    <citation type="submission" date="2018-11" db="EMBL/GenBank/DDBJ databases">
        <authorList>
            <consortium name="Pathogen Informatics"/>
        </authorList>
    </citation>
    <scope>NUCLEOTIDE SEQUENCE</scope>
</reference>